<evidence type="ECO:0000313" key="1">
    <source>
        <dbReference type="EMBL" id="GMH99316.1"/>
    </source>
</evidence>
<keyword evidence="2" id="KW-1185">Reference proteome</keyword>
<accession>A0A9W7C3I1</accession>
<dbReference type="Proteomes" id="UP001165085">
    <property type="component" value="Unassembled WGS sequence"/>
</dbReference>
<evidence type="ECO:0000313" key="2">
    <source>
        <dbReference type="Proteomes" id="UP001165085"/>
    </source>
</evidence>
<reference evidence="2" key="1">
    <citation type="journal article" date="2023" name="Commun. Biol.">
        <title>Genome analysis of Parmales, the sister group of diatoms, reveals the evolutionary specialization of diatoms from phago-mixotrophs to photoautotrophs.</title>
        <authorList>
            <person name="Ban H."/>
            <person name="Sato S."/>
            <person name="Yoshikawa S."/>
            <person name="Yamada K."/>
            <person name="Nakamura Y."/>
            <person name="Ichinomiya M."/>
            <person name="Sato N."/>
            <person name="Blanc-Mathieu R."/>
            <person name="Endo H."/>
            <person name="Kuwata A."/>
            <person name="Ogata H."/>
        </authorList>
    </citation>
    <scope>NUCLEOTIDE SEQUENCE [LARGE SCALE GENOMIC DNA]</scope>
    <source>
        <strain evidence="2">NIES 3701</strain>
    </source>
</reference>
<name>A0A9W7C3I1_9STRA</name>
<dbReference type="AlphaFoldDB" id="A0A9W7C3I1"/>
<protein>
    <submittedName>
        <fullName evidence="1">Uncharacterized protein</fullName>
    </submittedName>
</protein>
<sequence>MTTSVSAACLSAELSPFSWSSDSVSELADVINSIECENKDKHTSSAMLLAPESLTEKQELAAILLGTDEDTSVPGIYAASSGTSGSILSTPSTALEAAGAAPMTFKNLVYVIEKTGDATKHPPKSVVISALENIAKFTRRTGSSATLTVVVIGDVDAEEVKDDALFGIENLLGDSAFGTSDSCRLSDVFDLSMTKVVKYKDLTPPAPEPASEYLSRVKKSISTSRAFTRHVSSGVKLTSQPSPEEEDEDFDNEAMGIAIAETAKLQQTTDTVTSAFEAKIIVIADSDTVAVRDFGAQTAELMKEGVENFDSAADVAKNKGVNQGDIAKMRKNMIEEMRRAFTVGYKVQLENLEKEEFGLFKKNLSALRVTPQLASEMDDALKTSVKAFGAAVATLGSAGSISVAGSSPLAMGANRSYKEKVKAFNEERLLAARASGSFQPIPRKPISLSAHYLIPSLFNEGDYRQTSQQDPNNIIYTPDNKRSEVLKEDVLKGRDWRSKVSPPSSDPSLVFNP</sequence>
<organism evidence="1 2">
    <name type="scientific">Triparma strigata</name>
    <dbReference type="NCBI Taxonomy" id="1606541"/>
    <lineage>
        <taxon>Eukaryota</taxon>
        <taxon>Sar</taxon>
        <taxon>Stramenopiles</taxon>
        <taxon>Ochrophyta</taxon>
        <taxon>Bolidophyceae</taxon>
        <taxon>Parmales</taxon>
        <taxon>Triparmaceae</taxon>
        <taxon>Triparma</taxon>
    </lineage>
</organism>
<dbReference type="OrthoDB" id="195668at2759"/>
<comment type="caution">
    <text evidence="1">The sequence shown here is derived from an EMBL/GenBank/DDBJ whole genome shotgun (WGS) entry which is preliminary data.</text>
</comment>
<dbReference type="EMBL" id="BRXY01000543">
    <property type="protein sequence ID" value="GMH99316.1"/>
    <property type="molecule type" value="Genomic_DNA"/>
</dbReference>
<gene>
    <name evidence="1" type="ORF">TrST_g9164</name>
</gene>
<proteinExistence type="predicted"/>